<feature type="disulfide bond" evidence="12">
    <location>
        <begin position="431"/>
        <end position="440"/>
    </location>
</feature>
<accession>A0A6A1Q7S6</accession>
<dbReference type="Pfam" id="PF02019">
    <property type="entry name" value="WIF"/>
    <property type="match status" value="2"/>
</dbReference>
<comment type="caution">
    <text evidence="17">The sequence shown here is derived from an EMBL/GenBank/DDBJ whole genome shotgun (WGS) entry which is preliminary data.</text>
</comment>
<dbReference type="PANTHER" id="PTHR14949">
    <property type="entry name" value="EGF-LIKE-DOMAIN, MULTIPLE 7, 8"/>
    <property type="match status" value="1"/>
</dbReference>
<evidence type="ECO:0000256" key="5">
    <source>
        <dbReference type="ARBA" id="ARBA00022525"/>
    </source>
</evidence>
<feature type="disulfide bond" evidence="12">
    <location>
        <begin position="317"/>
        <end position="327"/>
    </location>
</feature>
<dbReference type="PROSITE" id="PS01186">
    <property type="entry name" value="EGF_2"/>
    <property type="match status" value="3"/>
</dbReference>
<dbReference type="CDD" id="cd00054">
    <property type="entry name" value="EGF_CA"/>
    <property type="match status" value="2"/>
</dbReference>
<dbReference type="GO" id="GO:0016055">
    <property type="term" value="P:Wnt signaling pathway"/>
    <property type="evidence" value="ECO:0007669"/>
    <property type="project" value="UniProtKB-KW"/>
</dbReference>
<dbReference type="OrthoDB" id="10266706at2759"/>
<proteinExistence type="predicted"/>
<dbReference type="GO" id="GO:0005102">
    <property type="term" value="F:signaling receptor binding"/>
    <property type="evidence" value="ECO:0007669"/>
    <property type="project" value="TreeGrafter"/>
</dbReference>
<evidence type="ECO:0000256" key="7">
    <source>
        <dbReference type="ARBA" id="ARBA00022687"/>
    </source>
</evidence>
<dbReference type="InterPro" id="IPR003306">
    <property type="entry name" value="WIF"/>
</dbReference>
<evidence type="ECO:0000256" key="11">
    <source>
        <dbReference type="ARBA" id="ARBA00023180"/>
    </source>
</evidence>
<dbReference type="InterPro" id="IPR013309">
    <property type="entry name" value="Wnt-inh"/>
</dbReference>
<feature type="domain" description="WIF" evidence="16">
    <location>
        <begin position="38"/>
        <end position="280"/>
    </location>
</feature>
<dbReference type="SMART" id="SM00469">
    <property type="entry name" value="WIF"/>
    <property type="match status" value="2"/>
</dbReference>
<dbReference type="PROSITE" id="PS50814">
    <property type="entry name" value="WIF"/>
    <property type="match status" value="1"/>
</dbReference>
<keyword evidence="10 12" id="KW-1015">Disulfide bond</keyword>
<keyword evidence="4" id="KW-0217">Developmental protein</keyword>
<comment type="subcellular location">
    <subcellularLocation>
        <location evidence="2">Secreted</location>
    </subcellularLocation>
</comment>
<dbReference type="EMBL" id="SGJD01000749">
    <property type="protein sequence ID" value="KAB0403657.1"/>
    <property type="molecule type" value="Genomic_DNA"/>
</dbReference>
<dbReference type="Gene3D" id="2.10.25.10">
    <property type="entry name" value="Laminin"/>
    <property type="match status" value="2"/>
</dbReference>
<dbReference type="Pfam" id="PF21700">
    <property type="entry name" value="EGF_DL_JAG"/>
    <property type="match status" value="1"/>
</dbReference>
<reference evidence="17 18" key="1">
    <citation type="journal article" date="2019" name="PLoS ONE">
        <title>Genomic analyses reveal an absence of contemporary introgressive admixture between fin whales and blue whales, despite known hybrids.</title>
        <authorList>
            <person name="Westbury M.V."/>
            <person name="Petersen B."/>
            <person name="Lorenzen E.D."/>
        </authorList>
    </citation>
    <scope>NUCLEOTIDE SEQUENCE [LARGE SCALE GENOMIC DNA]</scope>
    <source>
        <strain evidence="17">FinWhale-01</strain>
    </source>
</reference>
<dbReference type="InterPro" id="IPR013032">
    <property type="entry name" value="EGF-like_CS"/>
</dbReference>
<feature type="disulfide bond" evidence="12">
    <location>
        <begin position="285"/>
        <end position="295"/>
    </location>
</feature>
<protein>
    <recommendedName>
        <fullName evidence="3">Wnt inhibitory factor 1</fullName>
    </recommendedName>
</protein>
<dbReference type="FunFam" id="2.10.25.10:FF:000276">
    <property type="entry name" value="Wnt inhibitory factor 1"/>
    <property type="match status" value="1"/>
</dbReference>
<feature type="disulfide bond" evidence="12">
    <location>
        <begin position="413"/>
        <end position="423"/>
    </location>
</feature>
<dbReference type="GO" id="GO:0005576">
    <property type="term" value="C:extracellular region"/>
    <property type="evidence" value="ECO:0007669"/>
    <property type="project" value="UniProtKB-SubCell"/>
</dbReference>
<feature type="disulfide bond" evidence="12">
    <location>
        <begin position="399"/>
        <end position="408"/>
    </location>
</feature>
<feature type="domain" description="EGF-like" evidence="15">
    <location>
        <begin position="377"/>
        <end position="409"/>
    </location>
</feature>
<dbReference type="PROSITE" id="PS50026">
    <property type="entry name" value="EGF_3"/>
    <property type="match status" value="4"/>
</dbReference>
<evidence type="ECO:0000256" key="9">
    <source>
        <dbReference type="ARBA" id="ARBA00022737"/>
    </source>
</evidence>
<dbReference type="FunFam" id="2.10.25.10:FF:000295">
    <property type="entry name" value="Wnt inhibitory factor 1"/>
    <property type="match status" value="1"/>
</dbReference>
<dbReference type="GO" id="GO:0009986">
    <property type="term" value="C:cell surface"/>
    <property type="evidence" value="ECO:0007669"/>
    <property type="project" value="TreeGrafter"/>
</dbReference>
<evidence type="ECO:0000256" key="1">
    <source>
        <dbReference type="ARBA" id="ARBA00003309"/>
    </source>
</evidence>
<evidence type="ECO:0000313" key="17">
    <source>
        <dbReference type="EMBL" id="KAB0403657.1"/>
    </source>
</evidence>
<keyword evidence="6 12" id="KW-0245">EGF-like domain</keyword>
<feature type="chain" id="PRO_5025450136" description="Wnt inhibitory factor 1" evidence="14">
    <location>
        <begin position="27"/>
        <end position="560"/>
    </location>
</feature>
<dbReference type="Pfam" id="PF12661">
    <property type="entry name" value="hEGF"/>
    <property type="match status" value="3"/>
</dbReference>
<dbReference type="InterPro" id="IPR000742">
    <property type="entry name" value="EGF"/>
</dbReference>
<keyword evidence="18" id="KW-1185">Reference proteome</keyword>
<evidence type="ECO:0000313" key="18">
    <source>
        <dbReference type="Proteomes" id="UP000437017"/>
    </source>
</evidence>
<feature type="domain" description="EGF-like" evidence="15">
    <location>
        <begin position="281"/>
        <end position="313"/>
    </location>
</feature>
<feature type="signal peptide" evidence="14">
    <location>
        <begin position="1"/>
        <end position="26"/>
    </location>
</feature>
<evidence type="ECO:0000256" key="4">
    <source>
        <dbReference type="ARBA" id="ARBA00022473"/>
    </source>
</evidence>
<evidence type="ECO:0000256" key="8">
    <source>
        <dbReference type="ARBA" id="ARBA00022729"/>
    </source>
</evidence>
<dbReference type="InterPro" id="IPR038677">
    <property type="entry name" value="WIF_sf"/>
</dbReference>
<dbReference type="Gene3D" id="2.60.40.2170">
    <property type="entry name" value="Wnt, WIF domain"/>
    <property type="match status" value="2"/>
</dbReference>
<feature type="region of interest" description="Disordered" evidence="13">
    <location>
        <begin position="533"/>
        <end position="560"/>
    </location>
</feature>
<evidence type="ECO:0000256" key="2">
    <source>
        <dbReference type="ARBA" id="ARBA00004613"/>
    </source>
</evidence>
<evidence type="ECO:0000256" key="13">
    <source>
        <dbReference type="SAM" id="MobiDB-lite"/>
    </source>
</evidence>
<dbReference type="SMART" id="SM00181">
    <property type="entry name" value="EGF"/>
    <property type="match status" value="5"/>
</dbReference>
<keyword evidence="9" id="KW-0677">Repeat</keyword>
<evidence type="ECO:0000256" key="6">
    <source>
        <dbReference type="ARBA" id="ARBA00022536"/>
    </source>
</evidence>
<organism evidence="17 18">
    <name type="scientific">Balaenoptera physalus</name>
    <name type="common">Fin whale</name>
    <name type="synonym">Balaena physalus</name>
    <dbReference type="NCBI Taxonomy" id="9770"/>
    <lineage>
        <taxon>Eukaryota</taxon>
        <taxon>Metazoa</taxon>
        <taxon>Chordata</taxon>
        <taxon>Craniata</taxon>
        <taxon>Vertebrata</taxon>
        <taxon>Euteleostomi</taxon>
        <taxon>Mammalia</taxon>
        <taxon>Eutheria</taxon>
        <taxon>Laurasiatheria</taxon>
        <taxon>Artiodactyla</taxon>
        <taxon>Whippomorpha</taxon>
        <taxon>Cetacea</taxon>
        <taxon>Mysticeti</taxon>
        <taxon>Balaenopteridae</taxon>
        <taxon>Balaenoptera</taxon>
    </lineage>
</organism>
<name>A0A6A1Q7S6_BALPH</name>
<dbReference type="InterPro" id="IPR050969">
    <property type="entry name" value="Dev_Signal_Modulators"/>
</dbReference>
<feature type="compositionally biased region" description="Acidic residues" evidence="13">
    <location>
        <begin position="535"/>
        <end position="544"/>
    </location>
</feature>
<feature type="domain" description="EGF-like" evidence="15">
    <location>
        <begin position="410"/>
        <end position="441"/>
    </location>
</feature>
<evidence type="ECO:0000259" key="15">
    <source>
        <dbReference type="PROSITE" id="PS50026"/>
    </source>
</evidence>
<dbReference type="PRINTS" id="PR01901">
    <property type="entry name" value="WIFPROTEIN"/>
</dbReference>
<keyword evidence="7" id="KW-0879">Wnt signaling pathway</keyword>
<evidence type="ECO:0000259" key="16">
    <source>
        <dbReference type="PROSITE" id="PS50814"/>
    </source>
</evidence>
<dbReference type="PROSITE" id="PS00022">
    <property type="entry name" value="EGF_1"/>
    <property type="match status" value="3"/>
</dbReference>
<comment type="function">
    <text evidence="1">Binds to WNT proteins and inhibits their activities. May be involved in mesoderm segmentation.</text>
</comment>
<dbReference type="PANTHER" id="PTHR14949:SF32">
    <property type="entry name" value="WNT INHIBITORY FACTOR 1"/>
    <property type="match status" value="1"/>
</dbReference>
<sequence length="560" mass="62022">MARRSAFPAAALRVWSILPCLLVLRAEVGQPREESLYLWIDAHQARVLIGFEEDILIVSEGKMAPFTHDFRRAQQRMPAIPVNIHSMNFTWQAEGQGSISANSSDDGRGFKMREDDIIDGASLRGCGKEAGWNVDVAYLRDASEKYEPEEHWTVMFQNWTLFTRFAYIPSGSLIAKVLSPNKHKTVTNYAQIGWISNVNAEYFYEFLSLRSLDKGIMADPTVNVPLLGTVPHKASVVQVGFPCLGKQDGVAAFEVNVIVMNSEGNTILQTPQNAIFFKTCQQAECPGGCRNGGFCNERRVCQCPDGFYGPHCEKALCTPRCMNGGLCVTPGFCICPPGFYGVNCDKANCSATCFNGGTCFYPGKCICPPALEGEQCEISKCPQPCRNGGKCIGKSKCKCSKGYQGDLCSKPVCEPGCGTHGTCHEPNKCQCQEGWHGRHCNKRYGASLTHALRPAGAGLRQHTPSLKKAEEQQDPPESNYICLISPSQFCLYSSHILHTVNILCCLPMYMFTYITNHNSGGQLLKRRPIIRVTTEEEEGEEEDKEERGENINIPKKSFKR</sequence>
<comment type="caution">
    <text evidence="12">Lacks conserved residue(s) required for the propagation of feature annotation.</text>
</comment>
<feature type="disulfide bond" evidence="12">
    <location>
        <begin position="335"/>
        <end position="344"/>
    </location>
</feature>
<dbReference type="AlphaFoldDB" id="A0A6A1Q7S6"/>
<evidence type="ECO:0000256" key="12">
    <source>
        <dbReference type="PROSITE-ProRule" id="PRU00076"/>
    </source>
</evidence>
<feature type="disulfide bond" evidence="12">
    <location>
        <begin position="303"/>
        <end position="312"/>
    </location>
</feature>
<gene>
    <name evidence="17" type="ORF">E2I00_002991</name>
</gene>
<evidence type="ECO:0000256" key="3">
    <source>
        <dbReference type="ARBA" id="ARBA00013854"/>
    </source>
</evidence>
<feature type="domain" description="EGF-like" evidence="15">
    <location>
        <begin position="314"/>
        <end position="345"/>
    </location>
</feature>
<evidence type="ECO:0000256" key="14">
    <source>
        <dbReference type="SAM" id="SignalP"/>
    </source>
</evidence>
<feature type="disulfide bond" evidence="12">
    <location>
        <begin position="381"/>
        <end position="391"/>
    </location>
</feature>
<keyword evidence="11" id="KW-0325">Glycoprotein</keyword>
<evidence type="ECO:0000256" key="10">
    <source>
        <dbReference type="ARBA" id="ARBA00023157"/>
    </source>
</evidence>
<dbReference type="Proteomes" id="UP000437017">
    <property type="component" value="Unassembled WGS sequence"/>
</dbReference>
<keyword evidence="8 14" id="KW-0732">Signal</keyword>
<keyword evidence="5" id="KW-0964">Secreted</keyword>